<feature type="region of interest" description="Disordered" evidence="1">
    <location>
        <begin position="1"/>
        <end position="31"/>
    </location>
</feature>
<dbReference type="CDD" id="cd01644">
    <property type="entry name" value="RT_pepA17"/>
    <property type="match status" value="1"/>
</dbReference>
<feature type="compositionally biased region" description="Basic residues" evidence="1">
    <location>
        <begin position="245"/>
        <end position="254"/>
    </location>
</feature>
<dbReference type="PROSITE" id="PS50994">
    <property type="entry name" value="INTEGRASE"/>
    <property type="match status" value="1"/>
</dbReference>
<dbReference type="OrthoDB" id="10068969at2759"/>
<dbReference type="PANTHER" id="PTHR47331">
    <property type="entry name" value="PHD-TYPE DOMAIN-CONTAINING PROTEIN"/>
    <property type="match status" value="1"/>
</dbReference>
<dbReference type="InterPro" id="IPR043502">
    <property type="entry name" value="DNA/RNA_pol_sf"/>
</dbReference>
<dbReference type="GeneID" id="113112646"/>
<keyword evidence="3" id="KW-1185">Reference proteome</keyword>
<dbReference type="InterPro" id="IPR040676">
    <property type="entry name" value="DUF5641"/>
</dbReference>
<protein>
    <submittedName>
        <fullName evidence="4">Uncharacterized protein LOC113112646</fullName>
    </submittedName>
</protein>
<dbReference type="Gene3D" id="3.30.420.10">
    <property type="entry name" value="Ribonuclease H-like superfamily/Ribonuclease H"/>
    <property type="match status" value="1"/>
</dbReference>
<feature type="compositionally biased region" description="Pro residues" evidence="1">
    <location>
        <begin position="598"/>
        <end position="613"/>
    </location>
</feature>
<feature type="region of interest" description="Disordered" evidence="1">
    <location>
        <begin position="592"/>
        <end position="623"/>
    </location>
</feature>
<evidence type="ECO:0000313" key="3">
    <source>
        <dbReference type="Proteomes" id="UP000515129"/>
    </source>
</evidence>
<dbReference type="Pfam" id="PF05380">
    <property type="entry name" value="Peptidase_A17"/>
    <property type="match status" value="1"/>
</dbReference>
<dbReference type="GO" id="GO:0003676">
    <property type="term" value="F:nucleic acid binding"/>
    <property type="evidence" value="ECO:0007669"/>
    <property type="project" value="InterPro"/>
</dbReference>
<dbReference type="KEGG" id="caua:113112646"/>
<accession>A0A6P6QPC7</accession>
<proteinExistence type="predicted"/>
<dbReference type="Pfam" id="PF18701">
    <property type="entry name" value="DUF5641"/>
    <property type="match status" value="1"/>
</dbReference>
<feature type="region of interest" description="Disordered" evidence="1">
    <location>
        <begin position="224"/>
        <end position="256"/>
    </location>
</feature>
<dbReference type="SUPFAM" id="SSF53098">
    <property type="entry name" value="Ribonuclease H-like"/>
    <property type="match status" value="1"/>
</dbReference>
<dbReference type="SUPFAM" id="SSF56672">
    <property type="entry name" value="DNA/RNA polymerases"/>
    <property type="match status" value="1"/>
</dbReference>
<feature type="domain" description="Integrase catalytic" evidence="2">
    <location>
        <begin position="1673"/>
        <end position="1866"/>
    </location>
</feature>
<evidence type="ECO:0000256" key="1">
    <source>
        <dbReference type="SAM" id="MobiDB-lite"/>
    </source>
</evidence>
<feature type="region of interest" description="Disordered" evidence="1">
    <location>
        <begin position="504"/>
        <end position="531"/>
    </location>
</feature>
<dbReference type="InterPro" id="IPR012337">
    <property type="entry name" value="RNaseH-like_sf"/>
</dbReference>
<feature type="compositionally biased region" description="Low complexity" evidence="1">
    <location>
        <begin position="19"/>
        <end position="29"/>
    </location>
</feature>
<dbReference type="RefSeq" id="XP_026134175.1">
    <property type="nucleotide sequence ID" value="XM_026278390.1"/>
</dbReference>
<reference evidence="4" key="1">
    <citation type="submission" date="2025-08" db="UniProtKB">
        <authorList>
            <consortium name="RefSeq"/>
        </authorList>
    </citation>
    <scope>IDENTIFICATION</scope>
    <source>
        <strain evidence="4">Wakin</strain>
        <tissue evidence="4">Muscle</tissue>
    </source>
</reference>
<dbReference type="InterPro" id="IPR001584">
    <property type="entry name" value="Integrase_cat-core"/>
</dbReference>
<evidence type="ECO:0000259" key="2">
    <source>
        <dbReference type="PROSITE" id="PS50994"/>
    </source>
</evidence>
<dbReference type="PANTHER" id="PTHR47331:SF6">
    <property type="entry name" value="DOUBLECORTIN DOMAIN-CONTAINING PROTEIN"/>
    <property type="match status" value="1"/>
</dbReference>
<organism evidence="3 4">
    <name type="scientific">Carassius auratus</name>
    <name type="common">Goldfish</name>
    <dbReference type="NCBI Taxonomy" id="7957"/>
    <lineage>
        <taxon>Eukaryota</taxon>
        <taxon>Metazoa</taxon>
        <taxon>Chordata</taxon>
        <taxon>Craniata</taxon>
        <taxon>Vertebrata</taxon>
        <taxon>Euteleostomi</taxon>
        <taxon>Actinopterygii</taxon>
        <taxon>Neopterygii</taxon>
        <taxon>Teleostei</taxon>
        <taxon>Ostariophysi</taxon>
        <taxon>Cypriniformes</taxon>
        <taxon>Cyprinidae</taxon>
        <taxon>Cyprininae</taxon>
        <taxon>Carassius</taxon>
    </lineage>
</organism>
<evidence type="ECO:0000313" key="4">
    <source>
        <dbReference type="RefSeq" id="XP_026134175.1"/>
    </source>
</evidence>
<dbReference type="InterPro" id="IPR008042">
    <property type="entry name" value="Retrotrans_Pao"/>
</dbReference>
<gene>
    <name evidence="4" type="primary">LOC113112646</name>
</gene>
<sequence length="1984" mass="223591">MESETTDNASARTRRTKSSHSSASSAAVRARAKAEAAKARAAFAEKEAELKVQRAEKEAELQLGKAKLEAELGALELQREAAAAIAQAEALEAAELDIEDSSKTDVSSQANLQNEIVTRTNEYVEAQAEHNVPQTQPSAHATLHEATLSEESYVTWNPPVQGKLQLVDGQEEVETLNRPSEYNTVPTKPFFSNHAKFRDETQISTPLNGGHTGLVRYDGHHTTPIGGGGLHTTPARDNGDPTKPKTTKHPHKSPLKVTAPSYVPVYAPPISSVIPETEHLARYLARRDLVSTSLYRFDDKPENYLAWQSSFNNATTGLGLTSPEMLDLLIKWLGPESVKHIKRIRSVHIGNPDAALKKAWSRLQECYAAPEVMEKSLFKRLDEFPRISTKDYGKLRDLGDLLMEIQGAREEGYLTGLAYLDTARGIGPIVEKLPHGLQEKWLSVGSKFKEDNNGYFPPFDYFADFICDEARRRNDPSFILLYASNNGLKSDRVVSNNYGRNISVHKTDISSGKDPPANSPERRLGGPEKNCPIHNKPHSLRKCRVFRGKPLEERKSILKENGICFKCCISASHLARDCKAAVKCLECNSERHHTAMHPGPPPQVYRRPTPPPDNGGEVEEHASDSKAISSHCTQVCGPDHTARSCSKICLVRIYPQGQREKATNMYVILDDQSNRSLVRSEFFELFNIKGQSFPYALKTCAGLVQTSGRKAEGFQVESLDGQTSLLLPPLIECNDILIDRSEIPTPDAARHHPHLRSVAAHIPELDPKAEILLLLGRDIVRVHKVRQQVSGPHNAPFAQKLDLGWVLIGDVCLGNAHKPDVRAFKTSVLENGRPSILRPCKGFMKLTEDVSNGKEQKNKPNKASLEALGLHVFRETESDNKPAQSMEDTIFLKIMDQEMHRDESNNWVAPLPFRVPRQCLSNNREQVFTRFASLEKTLRRKTEMRDQFQEFMKKIIDNRHAEVAPPLEKNDECWYLPTFGVYHPQKPGNIRVVFDSSAKYFGTSLNDVLLSGPDLNNSLIGVLIRFRKEQVAVIADIQQMFHCFLVRRDHRDYLRFLWYRDNDMSKDIIDYRMRVHVFGNSPSPSVAIYGLRRAIHEGAQKYGEDTVQFVEHHFYVDDGLISVPTEAEAISLLQRTQHSLSESNLRLHKFASNREAVLQAFAPEDRAVLKDLDLSGEVTPAQRSLGLLWETTTDTFTFKVSKNKKPFTRRGVLSTVNSVFDPLGMVAPVTIEGKSLLREFSVNTSDWDAPLPEQKLKQWEAWCESLHDLSKLHIPRSYTATSLSNAVHTELCVFSDASTKAIGVVAYLRTIQAEGQVEVGFILGKAKLAPQSEPTIPRLELCAAVLAVEVAELIQVELGLKLDEIKFYCDSKVVLGYICNQTKRFYVYVHNRVRRIRQSTRPNQWFYVNTEDNPADHASRSVPASQLTKTMWFTGPAFLHKPNPSDTHAIRMFELVNPESDMEIRPEVSSFLTQTQNRGLTAARFQCFSCMRSLIRAIALLIHIASAYRHNKSSKCKGWHHCNFPRTPDELSQARHIIIRAAQEDVYAKELAVLEHGQAVTKDSSLHKLRPVLEGNLICVGGRLKHADLSTQEKNPIILPKTSHISLLLVRQYHEEVKHQGRHFTEGALRAAGFWIIGGKRLIASVLHKCVVCRKLRRRTEEQLMADLPPERLHTCPPFTYVGVDVFGPWQIVSRRTRGGQAQSKRWAMLFCCMSSRAVHIEIIDSLDTSSCINALRRFFAIRGPAKQIRSDCGTNFVAAAKELGLSQQQPDFKVQNFLSQQGCSWIFNPPHASHMGGSWERMIGLSRRILDAILIQENIQLTHDVLCTLMMEVTAIINGRPLVPVSTDPESPFILSPSMILTQKVGVAPPHRDFTDKDLLSRQWKQVQALADRFWRRWRQEFLPTLQVRQKWRDSQRDLKEGDIVLLKDSQAARNTWPMARITAVFPGRDSKIRKVELRTSNQGSERVFLRPVSEVVLLLPND</sequence>
<name>A0A6P6QPC7_CARAU</name>
<dbReference type="InterPro" id="IPR036397">
    <property type="entry name" value="RNaseH_sf"/>
</dbReference>
<dbReference type="Proteomes" id="UP000515129">
    <property type="component" value="Chromosome 13"/>
</dbReference>
<dbReference type="GO" id="GO:0015074">
    <property type="term" value="P:DNA integration"/>
    <property type="evidence" value="ECO:0007669"/>
    <property type="project" value="InterPro"/>
</dbReference>